<keyword evidence="3 5" id="KW-1133">Transmembrane helix</keyword>
<dbReference type="GO" id="GO:0055085">
    <property type="term" value="P:transmembrane transport"/>
    <property type="evidence" value="ECO:0007669"/>
    <property type="project" value="InterPro"/>
</dbReference>
<dbReference type="Pfam" id="PF01740">
    <property type="entry name" value="STAS"/>
    <property type="match status" value="1"/>
</dbReference>
<feature type="transmembrane region" description="Helical" evidence="5">
    <location>
        <begin position="20"/>
        <end position="40"/>
    </location>
</feature>
<dbReference type="InterPro" id="IPR001902">
    <property type="entry name" value="SLC26A/SulP_fam"/>
</dbReference>
<dbReference type="InterPro" id="IPR002645">
    <property type="entry name" value="STAS_dom"/>
</dbReference>
<dbReference type="SUPFAM" id="SSF52091">
    <property type="entry name" value="SpoIIaa-like"/>
    <property type="match status" value="1"/>
</dbReference>
<evidence type="ECO:0000256" key="4">
    <source>
        <dbReference type="ARBA" id="ARBA00023136"/>
    </source>
</evidence>
<dbReference type="PROSITE" id="PS50801">
    <property type="entry name" value="STAS"/>
    <property type="match status" value="1"/>
</dbReference>
<gene>
    <name evidence="7" type="ORF">METZ01_LOCUS87741</name>
</gene>
<dbReference type="Gene3D" id="3.30.750.24">
    <property type="entry name" value="STAS domain"/>
    <property type="match status" value="1"/>
</dbReference>
<feature type="transmembrane region" description="Helical" evidence="5">
    <location>
        <begin position="173"/>
        <end position="190"/>
    </location>
</feature>
<feature type="domain" description="STAS" evidence="6">
    <location>
        <begin position="411"/>
        <end position="504"/>
    </location>
</feature>
<dbReference type="EMBL" id="UINC01007745">
    <property type="protein sequence ID" value="SVA34887.1"/>
    <property type="molecule type" value="Genomic_DNA"/>
</dbReference>
<dbReference type="InterPro" id="IPR036513">
    <property type="entry name" value="STAS_dom_sf"/>
</dbReference>
<evidence type="ECO:0000256" key="3">
    <source>
        <dbReference type="ARBA" id="ARBA00022989"/>
    </source>
</evidence>
<feature type="transmembrane region" description="Helical" evidence="5">
    <location>
        <begin position="342"/>
        <end position="359"/>
    </location>
</feature>
<dbReference type="InterPro" id="IPR011547">
    <property type="entry name" value="SLC26A/SulP_dom"/>
</dbReference>
<name>A0A381V5D9_9ZZZZ</name>
<organism evidence="7">
    <name type="scientific">marine metagenome</name>
    <dbReference type="NCBI Taxonomy" id="408172"/>
    <lineage>
        <taxon>unclassified sequences</taxon>
        <taxon>metagenomes</taxon>
        <taxon>ecological metagenomes</taxon>
    </lineage>
</organism>
<keyword evidence="4 5" id="KW-0472">Membrane</keyword>
<feature type="transmembrane region" description="Helical" evidence="5">
    <location>
        <begin position="197"/>
        <end position="216"/>
    </location>
</feature>
<evidence type="ECO:0000313" key="7">
    <source>
        <dbReference type="EMBL" id="SVA34887.1"/>
    </source>
</evidence>
<evidence type="ECO:0000256" key="5">
    <source>
        <dbReference type="SAM" id="Phobius"/>
    </source>
</evidence>
<proteinExistence type="predicted"/>
<sequence length="504" mass="52374">MATDDWAPSPPPTRLAGADLIAGLSVALVLIPQSMAYAELAGLPSHLGLFASALPPIFAAFAASSPYLQTGPVALTSLLTFGALAEIAEPGSVDYVELAALLALVVGVTRLVLGALRMGSVVYLMSEPVLVGFTSSAAILIISSQLPKALGVDAPDRGTLGNAWWSIRHGGQWEGRSVVIAALTVLLVLGGRRAHRLFPGALVAVAGGVAFSRLTDYDGPVVGDVPTGFPDLGLDLPWGSTGSILVAGIVIALVGFAEPASIARVFAAADRQPWSANREFVSQGLANVASALSGAFPVGGSFSRSSLNRLSGAQSRWSGLVTGVVVVVFLPVADVLEPLPRAVLGGVVVAAVVSLVRPVQLVGMARRSRPEAVVAWGTFSATLALAPQVERGVLVGIGLSLGLHLWRELRIDVPSRINGTILHLEPRGVLWFATAARLERQVLDALASEPDVDDLRIDLGGCRRVDVTAATVLGRLGDDARSTGLKVTITQIPDNVARRLDRFS</sequence>
<dbReference type="Pfam" id="PF00916">
    <property type="entry name" value="Sulfate_transp"/>
    <property type="match status" value="1"/>
</dbReference>
<accession>A0A381V5D9</accession>
<protein>
    <recommendedName>
        <fullName evidence="6">STAS domain-containing protein</fullName>
    </recommendedName>
</protein>
<dbReference type="AlphaFoldDB" id="A0A381V5D9"/>
<dbReference type="GO" id="GO:0016020">
    <property type="term" value="C:membrane"/>
    <property type="evidence" value="ECO:0007669"/>
    <property type="project" value="UniProtKB-SubCell"/>
</dbReference>
<dbReference type="CDD" id="cd07042">
    <property type="entry name" value="STAS_SulP_like_sulfate_transporter"/>
    <property type="match status" value="1"/>
</dbReference>
<evidence type="ECO:0000259" key="6">
    <source>
        <dbReference type="PROSITE" id="PS50801"/>
    </source>
</evidence>
<dbReference type="PANTHER" id="PTHR11814">
    <property type="entry name" value="SULFATE TRANSPORTER"/>
    <property type="match status" value="1"/>
</dbReference>
<evidence type="ECO:0000256" key="1">
    <source>
        <dbReference type="ARBA" id="ARBA00004141"/>
    </source>
</evidence>
<evidence type="ECO:0000256" key="2">
    <source>
        <dbReference type="ARBA" id="ARBA00022692"/>
    </source>
</evidence>
<feature type="transmembrane region" description="Helical" evidence="5">
    <location>
        <begin position="47"/>
        <end position="68"/>
    </location>
</feature>
<feature type="transmembrane region" description="Helical" evidence="5">
    <location>
        <begin position="317"/>
        <end position="336"/>
    </location>
</feature>
<keyword evidence="2 5" id="KW-0812">Transmembrane</keyword>
<feature type="transmembrane region" description="Helical" evidence="5">
    <location>
        <begin position="98"/>
        <end position="116"/>
    </location>
</feature>
<feature type="transmembrane region" description="Helical" evidence="5">
    <location>
        <begin position="128"/>
        <end position="146"/>
    </location>
</feature>
<feature type="transmembrane region" description="Helical" evidence="5">
    <location>
        <begin position="236"/>
        <end position="257"/>
    </location>
</feature>
<comment type="subcellular location">
    <subcellularLocation>
        <location evidence="1">Membrane</location>
        <topology evidence="1">Multi-pass membrane protein</topology>
    </subcellularLocation>
</comment>
<reference evidence="7" key="1">
    <citation type="submission" date="2018-05" db="EMBL/GenBank/DDBJ databases">
        <authorList>
            <person name="Lanie J.A."/>
            <person name="Ng W.-L."/>
            <person name="Kazmierczak K.M."/>
            <person name="Andrzejewski T.M."/>
            <person name="Davidsen T.M."/>
            <person name="Wayne K.J."/>
            <person name="Tettelin H."/>
            <person name="Glass J.I."/>
            <person name="Rusch D."/>
            <person name="Podicherti R."/>
            <person name="Tsui H.-C.T."/>
            <person name="Winkler M.E."/>
        </authorList>
    </citation>
    <scope>NUCLEOTIDE SEQUENCE</scope>
</reference>